<accession>A0A1G8KW89</accession>
<dbReference type="RefSeq" id="WP_092335702.1">
    <property type="nucleotide sequence ID" value="NZ_FNCP01000042.1"/>
</dbReference>
<organism evidence="1 2">
    <name type="scientific">Desulfosporosinus hippei DSM 8344</name>
    <dbReference type="NCBI Taxonomy" id="1121419"/>
    <lineage>
        <taxon>Bacteria</taxon>
        <taxon>Bacillati</taxon>
        <taxon>Bacillota</taxon>
        <taxon>Clostridia</taxon>
        <taxon>Eubacteriales</taxon>
        <taxon>Desulfitobacteriaceae</taxon>
        <taxon>Desulfosporosinus</taxon>
    </lineage>
</organism>
<evidence type="ECO:0000313" key="2">
    <source>
        <dbReference type="Proteomes" id="UP000198656"/>
    </source>
</evidence>
<evidence type="ECO:0000313" key="1">
    <source>
        <dbReference type="EMBL" id="SDI47617.1"/>
    </source>
</evidence>
<dbReference type="Proteomes" id="UP000198656">
    <property type="component" value="Unassembled WGS sequence"/>
</dbReference>
<gene>
    <name evidence="1" type="ORF">SAMN05443529_1426</name>
</gene>
<dbReference type="OrthoDB" id="2876964at2"/>
<proteinExistence type="predicted"/>
<dbReference type="EMBL" id="FNCP01000042">
    <property type="protein sequence ID" value="SDI47617.1"/>
    <property type="molecule type" value="Genomic_DNA"/>
</dbReference>
<sequence>MLAEFKIINDPLRPSICTNLCSVCYRNTNEGKKIGCCSYEPEFCLFDLVFIYLHYPDIYKLILEKGSIIMGFNGIMIEMKVGLNHCPFASELGCTLPKDALPPVCRLYICREAAVFGPPILDDRFNEYLSSEEYNLNIYLNSKLTLEMGVTNSGLHNFILEYSQTVSTMIAEINRNNPLIETFSKEIVIENFGLIL</sequence>
<reference evidence="2" key="1">
    <citation type="submission" date="2016-10" db="EMBL/GenBank/DDBJ databases">
        <authorList>
            <person name="Varghese N."/>
            <person name="Submissions S."/>
        </authorList>
    </citation>
    <scope>NUCLEOTIDE SEQUENCE [LARGE SCALE GENOMIC DNA]</scope>
    <source>
        <strain evidence="2">DSM 8344</strain>
    </source>
</reference>
<keyword evidence="2" id="KW-1185">Reference proteome</keyword>
<protein>
    <submittedName>
        <fullName evidence="1">Uncharacterized protein</fullName>
    </submittedName>
</protein>
<dbReference type="AlphaFoldDB" id="A0A1G8KW89"/>
<name>A0A1G8KW89_9FIRM</name>